<dbReference type="Pfam" id="PF14309">
    <property type="entry name" value="DUF4378"/>
    <property type="match status" value="1"/>
</dbReference>
<dbReference type="OrthoDB" id="765769at2759"/>
<dbReference type="PANTHER" id="PTHR21726:SF29">
    <property type="entry name" value="EXPRESSED PROTEIN"/>
    <property type="match status" value="1"/>
</dbReference>
<sequence>KGNGGDYSFASSAIDDNRAPGVVARLMGLDCLPKSSIPESHSTPIFDSQSLRDSHYRAARNVETRNEFHQKATMNSSRPMEKFQTEVLPPKSAKSIPVTSHKLLSPIKSTSFIPPEDAAHIMDAAARIIKPLSQGTTKSKLPLPGSSLAPLRLKDLKEKVDMSPKPPHRKAFDVSQNRRAESSYLDSLKELSFYGSGKSLKIFRDLTEQPPVSLSVRTKVGVQRKDNNVVVSPKDGFEFLSGSTTKTLYNHRRGSGILRQNNQKQNRIVIAKGKLPSKCNSKKEGRTVASKVGSQKQVDSRDDKREESRSVSRRANHRKRNSHDMVVERSCSVLGDSGSWGGGGSDVVSFTFNAPMKRSMHYSSNKSTREDGGGGLFSTCQHRKRAFLQSEDNLFNPSLLQVVPKDALSNLLEQKLKEFSQNAESSATSSVSVNSSLRQHGIVDMVDNNQELNAVVISSDAARKPLDCRFPSPVSVLERSSLGETCNSDTADSSSTGKKGTTDAFFSMILLDTHSSKASSSPPVVDADLSDSASSTSVADAAVDKRKRGSSGISVETQKVAVVVVVVPWEHDYVKEMVRDAGFGYQDFASGRTRNVVSPGLFARLESQKWNPAESGIAPRIDRRILFDCAAESLEARFKRFFRGGRRSWAEGVYALGEGGKERLAGEIYREISGRPRQARGEDDSMVDRLVDDDMSRRNNPHGKWL</sequence>
<dbReference type="AlphaFoldDB" id="S8CWD5"/>
<dbReference type="Pfam" id="PF14383">
    <property type="entry name" value="VARLMGL"/>
    <property type="match status" value="1"/>
</dbReference>
<evidence type="ECO:0000313" key="4">
    <source>
        <dbReference type="EMBL" id="EPS69271.1"/>
    </source>
</evidence>
<evidence type="ECO:0000259" key="2">
    <source>
        <dbReference type="Pfam" id="PF14309"/>
    </source>
</evidence>
<gene>
    <name evidence="4" type="ORF">M569_05496</name>
</gene>
<evidence type="ECO:0000256" key="1">
    <source>
        <dbReference type="SAM" id="MobiDB-lite"/>
    </source>
</evidence>
<feature type="region of interest" description="Disordered" evidence="1">
    <location>
        <begin position="675"/>
        <end position="706"/>
    </location>
</feature>
<feature type="non-terminal residue" evidence="4">
    <location>
        <position position="706"/>
    </location>
</feature>
<dbReference type="InterPro" id="IPR032795">
    <property type="entry name" value="DUF3741-assoc"/>
</dbReference>
<dbReference type="Proteomes" id="UP000015453">
    <property type="component" value="Unassembled WGS sequence"/>
</dbReference>
<proteinExistence type="predicted"/>
<organism evidence="4 5">
    <name type="scientific">Genlisea aurea</name>
    <dbReference type="NCBI Taxonomy" id="192259"/>
    <lineage>
        <taxon>Eukaryota</taxon>
        <taxon>Viridiplantae</taxon>
        <taxon>Streptophyta</taxon>
        <taxon>Embryophyta</taxon>
        <taxon>Tracheophyta</taxon>
        <taxon>Spermatophyta</taxon>
        <taxon>Magnoliopsida</taxon>
        <taxon>eudicotyledons</taxon>
        <taxon>Gunneridae</taxon>
        <taxon>Pentapetalae</taxon>
        <taxon>asterids</taxon>
        <taxon>lamiids</taxon>
        <taxon>Lamiales</taxon>
        <taxon>Lentibulariaceae</taxon>
        <taxon>Genlisea</taxon>
    </lineage>
</organism>
<reference evidence="4 5" key="1">
    <citation type="journal article" date="2013" name="BMC Genomics">
        <title>The miniature genome of a carnivorous plant Genlisea aurea contains a low number of genes and short non-coding sequences.</title>
        <authorList>
            <person name="Leushkin E.V."/>
            <person name="Sutormin R.A."/>
            <person name="Nabieva E.R."/>
            <person name="Penin A.A."/>
            <person name="Kondrashov A.S."/>
            <person name="Logacheva M.D."/>
        </authorList>
    </citation>
    <scope>NUCLEOTIDE SEQUENCE [LARGE SCALE GENOMIC DNA]</scope>
</reference>
<comment type="caution">
    <text evidence="4">The sequence shown here is derived from an EMBL/GenBank/DDBJ whole genome shotgun (WGS) entry which is preliminary data.</text>
</comment>
<evidence type="ECO:0000313" key="5">
    <source>
        <dbReference type="Proteomes" id="UP000015453"/>
    </source>
</evidence>
<feature type="domain" description="DUF4378" evidence="2">
    <location>
        <begin position="570"/>
        <end position="706"/>
    </location>
</feature>
<keyword evidence="5" id="KW-1185">Reference proteome</keyword>
<feature type="domain" description="DUF3741" evidence="3">
    <location>
        <begin position="18"/>
        <end position="37"/>
    </location>
</feature>
<evidence type="ECO:0008006" key="6">
    <source>
        <dbReference type="Google" id="ProtNLM"/>
    </source>
</evidence>
<feature type="non-terminal residue" evidence="4">
    <location>
        <position position="1"/>
    </location>
</feature>
<name>S8CWD5_9LAMI</name>
<dbReference type="PANTHER" id="PTHR21726">
    <property type="entry name" value="PHOSPHATIDYLINOSITOL N-ACETYLGLUCOSAMINYLTRANSFERASE SUBUNIT P DOWN SYNDROME CRITICAL REGION PROTEIN 5 -RELATED"/>
    <property type="match status" value="1"/>
</dbReference>
<dbReference type="InterPro" id="IPR025486">
    <property type="entry name" value="DUF4378"/>
</dbReference>
<feature type="compositionally biased region" description="Basic and acidic residues" evidence="1">
    <location>
        <begin position="675"/>
        <end position="697"/>
    </location>
</feature>
<feature type="compositionally biased region" description="Basic and acidic residues" evidence="1">
    <location>
        <begin position="298"/>
        <end position="310"/>
    </location>
</feature>
<feature type="region of interest" description="Disordered" evidence="1">
    <location>
        <begin position="277"/>
        <end position="324"/>
    </location>
</feature>
<dbReference type="EMBL" id="AUSU01002198">
    <property type="protein sequence ID" value="EPS69271.1"/>
    <property type="molecule type" value="Genomic_DNA"/>
</dbReference>
<accession>S8CWD5</accession>
<evidence type="ECO:0000259" key="3">
    <source>
        <dbReference type="Pfam" id="PF14383"/>
    </source>
</evidence>
<feature type="compositionally biased region" description="Basic residues" evidence="1">
    <location>
        <begin position="311"/>
        <end position="321"/>
    </location>
</feature>
<protein>
    <recommendedName>
        <fullName evidence="6">DUF3741 domain-containing protein</fullName>
    </recommendedName>
</protein>